<dbReference type="NCBIfam" id="NF007784">
    <property type="entry name" value="PRK10475.1"/>
    <property type="match status" value="1"/>
</dbReference>
<dbReference type="PROSITE" id="PS50889">
    <property type="entry name" value="S4"/>
    <property type="match status" value="1"/>
</dbReference>
<dbReference type="InterPro" id="IPR002942">
    <property type="entry name" value="S4_RNA-bd"/>
</dbReference>
<dbReference type="Gene3D" id="3.10.290.10">
    <property type="entry name" value="RNA-binding S4 domain"/>
    <property type="match status" value="1"/>
</dbReference>
<dbReference type="FunFam" id="3.10.290.10:FF:000003">
    <property type="entry name" value="Pseudouridine synthase"/>
    <property type="match status" value="1"/>
</dbReference>
<dbReference type="InterPro" id="IPR020094">
    <property type="entry name" value="TruA/RsuA/RluB/E/F_N"/>
</dbReference>
<keyword evidence="7" id="KW-1185">Reference proteome</keyword>
<evidence type="ECO:0000313" key="7">
    <source>
        <dbReference type="Proteomes" id="UP000190080"/>
    </source>
</evidence>
<evidence type="ECO:0000256" key="3">
    <source>
        <dbReference type="PROSITE-ProRule" id="PRU00182"/>
    </source>
</evidence>
<dbReference type="InterPro" id="IPR006145">
    <property type="entry name" value="PsdUridine_synth_RsuA/RluA"/>
</dbReference>
<dbReference type="FunFam" id="3.30.70.1560:FF:000002">
    <property type="entry name" value="Pseudouridine synthase"/>
    <property type="match status" value="1"/>
</dbReference>
<dbReference type="PROSITE" id="PS01149">
    <property type="entry name" value="PSI_RSU"/>
    <property type="match status" value="1"/>
</dbReference>
<dbReference type="EMBL" id="MZGV01000070">
    <property type="protein sequence ID" value="OPJ57877.1"/>
    <property type="molecule type" value="Genomic_DNA"/>
</dbReference>
<gene>
    <name evidence="6" type="primary">rluF</name>
    <name evidence="6" type="ORF">CLORY_38930</name>
</gene>
<dbReference type="Pfam" id="PF01479">
    <property type="entry name" value="S4"/>
    <property type="match status" value="1"/>
</dbReference>
<proteinExistence type="inferred from homology"/>
<dbReference type="InterPro" id="IPR018496">
    <property type="entry name" value="PsdUridine_synth_RsuA/RluB_CS"/>
</dbReference>
<keyword evidence="3" id="KW-0694">RNA-binding</keyword>
<dbReference type="SMART" id="SM00363">
    <property type="entry name" value="S4"/>
    <property type="match status" value="1"/>
</dbReference>
<dbReference type="Proteomes" id="UP000190080">
    <property type="component" value="Unassembled WGS sequence"/>
</dbReference>
<dbReference type="STRING" id="1450648.CLORY_38930"/>
<comment type="caution">
    <text evidence="6">The sequence shown here is derived from an EMBL/GenBank/DDBJ whole genome shotgun (WGS) entry which is preliminary data.</text>
</comment>
<dbReference type="Pfam" id="PF00849">
    <property type="entry name" value="PseudoU_synth_2"/>
    <property type="match status" value="1"/>
</dbReference>
<accession>A0A1V4IEA7</accession>
<evidence type="ECO:0000313" key="6">
    <source>
        <dbReference type="EMBL" id="OPJ57877.1"/>
    </source>
</evidence>
<dbReference type="InterPro" id="IPR050343">
    <property type="entry name" value="RsuA_PseudoU_synthase"/>
</dbReference>
<dbReference type="InterPro" id="IPR042092">
    <property type="entry name" value="PsdUridine_s_RsuA/RluB/E/F_cat"/>
</dbReference>
<feature type="domain" description="RNA-binding S4" evidence="5">
    <location>
        <begin position="16"/>
        <end position="73"/>
    </location>
</feature>
<comment type="similarity">
    <text evidence="1 4">Belongs to the pseudouridine synthase RsuA family.</text>
</comment>
<dbReference type="RefSeq" id="WP_242954458.1">
    <property type="nucleotide sequence ID" value="NZ_MZGV01000070.1"/>
</dbReference>
<evidence type="ECO:0000256" key="4">
    <source>
        <dbReference type="RuleBase" id="RU003887"/>
    </source>
</evidence>
<dbReference type="SUPFAM" id="SSF55174">
    <property type="entry name" value="Alpha-L RNA-binding motif"/>
    <property type="match status" value="1"/>
</dbReference>
<dbReference type="InterPro" id="IPR020103">
    <property type="entry name" value="PsdUridine_synth_cat_dom_sf"/>
</dbReference>
<reference evidence="6 7" key="1">
    <citation type="submission" date="2017-03" db="EMBL/GenBank/DDBJ databases">
        <title>Genome sequence of Clostridium oryzae DSM 28571.</title>
        <authorList>
            <person name="Poehlein A."/>
            <person name="Daniel R."/>
        </authorList>
    </citation>
    <scope>NUCLEOTIDE SEQUENCE [LARGE SCALE GENOMIC DNA]</scope>
    <source>
        <strain evidence="6 7">DSM 28571</strain>
    </source>
</reference>
<evidence type="ECO:0000256" key="1">
    <source>
        <dbReference type="ARBA" id="ARBA00008348"/>
    </source>
</evidence>
<evidence type="ECO:0000256" key="2">
    <source>
        <dbReference type="ARBA" id="ARBA00023235"/>
    </source>
</evidence>
<dbReference type="GO" id="GO:0003723">
    <property type="term" value="F:RNA binding"/>
    <property type="evidence" value="ECO:0007669"/>
    <property type="project" value="UniProtKB-KW"/>
</dbReference>
<dbReference type="CDD" id="cd02554">
    <property type="entry name" value="PseudoU_synth_RluF"/>
    <property type="match status" value="1"/>
</dbReference>
<keyword evidence="2 4" id="KW-0413">Isomerase</keyword>
<dbReference type="InterPro" id="IPR000748">
    <property type="entry name" value="PsdUridine_synth_RsuA/RluB/E/F"/>
</dbReference>
<dbReference type="Gene3D" id="3.30.70.580">
    <property type="entry name" value="Pseudouridine synthase I, catalytic domain, N-terminal subdomain"/>
    <property type="match status" value="1"/>
</dbReference>
<dbReference type="PANTHER" id="PTHR47683:SF2">
    <property type="entry name" value="RNA-BINDING S4 DOMAIN-CONTAINING PROTEIN"/>
    <property type="match status" value="1"/>
</dbReference>
<name>A0A1V4IEA7_9CLOT</name>
<dbReference type="Gene3D" id="3.30.70.1560">
    <property type="entry name" value="Alpha-L RNA-binding motif"/>
    <property type="match status" value="1"/>
</dbReference>
<dbReference type="NCBIfam" id="TIGR00093">
    <property type="entry name" value="pseudouridine synthase"/>
    <property type="match status" value="1"/>
</dbReference>
<dbReference type="PANTHER" id="PTHR47683">
    <property type="entry name" value="PSEUDOURIDINE SYNTHASE FAMILY PROTEIN-RELATED"/>
    <property type="match status" value="1"/>
</dbReference>
<evidence type="ECO:0000259" key="5">
    <source>
        <dbReference type="SMART" id="SM00363"/>
    </source>
</evidence>
<protein>
    <recommendedName>
        <fullName evidence="4">Pseudouridine synthase</fullName>
        <ecNumber evidence="4">5.4.99.-</ecNumber>
    </recommendedName>
</protein>
<organism evidence="6 7">
    <name type="scientific">Clostridium oryzae</name>
    <dbReference type="NCBI Taxonomy" id="1450648"/>
    <lineage>
        <taxon>Bacteria</taxon>
        <taxon>Bacillati</taxon>
        <taxon>Bacillota</taxon>
        <taxon>Clostridia</taxon>
        <taxon>Eubacteriales</taxon>
        <taxon>Clostridiaceae</taxon>
        <taxon>Clostridium</taxon>
    </lineage>
</organism>
<sequence length="251" mass="29108">MRKETIIKHSDRKDEIRLNKYLSECGFCSRREADKLIELGRILVNGVPAEQGMKISNFDEIRVDNKLIEKKNPFVYIAFNKPRRIICTTDETVHDNIISFIKYPLRIFPIGRLDRDSEGLIFLTNDGDIVNKILRAGNKHEKEYIVTVDLPITDSFIHGMSSGVRILGKTTKKCFVSKEGKYTFRIILTEGLNRQIRRMCSVFGYEVKRLKRIRIMNVTCDGIKQGTWRNLTETELKEINQAIASSKKTYQ</sequence>
<dbReference type="GO" id="GO:0120159">
    <property type="term" value="F:rRNA pseudouridine synthase activity"/>
    <property type="evidence" value="ECO:0007669"/>
    <property type="project" value="UniProtKB-ARBA"/>
</dbReference>
<dbReference type="SUPFAM" id="SSF55120">
    <property type="entry name" value="Pseudouridine synthase"/>
    <property type="match status" value="1"/>
</dbReference>
<dbReference type="InterPro" id="IPR036986">
    <property type="entry name" value="S4_RNA-bd_sf"/>
</dbReference>
<dbReference type="AlphaFoldDB" id="A0A1V4IEA7"/>
<dbReference type="EC" id="5.4.99.-" evidence="4"/>
<dbReference type="CDD" id="cd00165">
    <property type="entry name" value="S4"/>
    <property type="match status" value="1"/>
</dbReference>
<dbReference type="GO" id="GO:0000455">
    <property type="term" value="P:enzyme-directed rRNA pseudouridine synthesis"/>
    <property type="evidence" value="ECO:0007669"/>
    <property type="project" value="UniProtKB-ARBA"/>
</dbReference>